<dbReference type="InterPro" id="IPR026680">
    <property type="entry name" value="CCDC137"/>
</dbReference>
<feature type="compositionally biased region" description="Basic and acidic residues" evidence="1">
    <location>
        <begin position="96"/>
        <end position="114"/>
    </location>
</feature>
<evidence type="ECO:0000313" key="2">
    <source>
        <dbReference type="EMBL" id="PWN23892.1"/>
    </source>
</evidence>
<feature type="region of interest" description="Disordered" evidence="1">
    <location>
        <begin position="1"/>
        <end position="33"/>
    </location>
</feature>
<dbReference type="RefSeq" id="XP_025351052.1">
    <property type="nucleotide sequence ID" value="XM_025490778.1"/>
</dbReference>
<feature type="compositionally biased region" description="Low complexity" evidence="1">
    <location>
        <begin position="66"/>
        <end position="78"/>
    </location>
</feature>
<dbReference type="GeneID" id="37012512"/>
<dbReference type="PANTHER" id="PTHR21838">
    <property type="entry name" value="COILED-COIL DOMAIN-CONTAINING PROTEIN 137"/>
    <property type="match status" value="1"/>
</dbReference>
<dbReference type="PANTHER" id="PTHR21838:SF2">
    <property type="entry name" value="COILED-COIL DOMAIN-CONTAINING PROTEIN 137"/>
    <property type="match status" value="1"/>
</dbReference>
<dbReference type="STRING" id="1684307.A0A316UF71"/>
<keyword evidence="3" id="KW-1185">Reference proteome</keyword>
<sequence length="312" mass="34806">MPHKRAKRSVRVAKRDERGNDLVPPKASKDVHMTGLPKNAMRILNAGKVQAEYNARRKAIKEGTYVPSDDPSSSSSVKGKGKAKARPAKAAVSPADELRIRPGEKLGDFNRRVEQTMAGVVAATARTEARREKKRKRSELDRKKGGEEDDEEGEGSGTSRQTRAQKAKEIEESQPSSKDLKRAREELQGQSGGRELDFAKASQVRRVNDVAQAPPRFTKLPRGESIEARARKAKVSAAIQGQDPDEAARLIRAAKGERTVTKGQMPEPIKKQATVPVGGLRREKELREERERMIRMYRLKKSAREGQKEFDR</sequence>
<protein>
    <submittedName>
        <fullName evidence="2">Uncharacterized protein</fullName>
    </submittedName>
</protein>
<name>A0A316UF71_9BASI</name>
<dbReference type="EMBL" id="KZ819321">
    <property type="protein sequence ID" value="PWN23892.1"/>
    <property type="molecule type" value="Genomic_DNA"/>
</dbReference>
<feature type="compositionally biased region" description="Basic and acidic residues" evidence="1">
    <location>
        <begin position="178"/>
        <end position="187"/>
    </location>
</feature>
<dbReference type="Proteomes" id="UP000245942">
    <property type="component" value="Unassembled WGS sequence"/>
</dbReference>
<proteinExistence type="predicted"/>
<dbReference type="AlphaFoldDB" id="A0A316UF71"/>
<feature type="compositionally biased region" description="Basic residues" evidence="1">
    <location>
        <begin position="1"/>
        <end position="12"/>
    </location>
</feature>
<accession>A0A316UF71</accession>
<evidence type="ECO:0000256" key="1">
    <source>
        <dbReference type="SAM" id="MobiDB-lite"/>
    </source>
</evidence>
<organism evidence="2 3">
    <name type="scientific">Pseudomicrostroma glucosiphilum</name>
    <dbReference type="NCBI Taxonomy" id="1684307"/>
    <lineage>
        <taxon>Eukaryota</taxon>
        <taxon>Fungi</taxon>
        <taxon>Dikarya</taxon>
        <taxon>Basidiomycota</taxon>
        <taxon>Ustilaginomycotina</taxon>
        <taxon>Exobasidiomycetes</taxon>
        <taxon>Microstromatales</taxon>
        <taxon>Microstromatales incertae sedis</taxon>
        <taxon>Pseudomicrostroma</taxon>
    </lineage>
</organism>
<gene>
    <name evidence="2" type="ORF">BCV69DRAFT_265234</name>
</gene>
<reference evidence="2 3" key="1">
    <citation type="journal article" date="2018" name="Mol. Biol. Evol.">
        <title>Broad Genomic Sampling Reveals a Smut Pathogenic Ancestry of the Fungal Clade Ustilaginomycotina.</title>
        <authorList>
            <person name="Kijpornyongpan T."/>
            <person name="Mondo S.J."/>
            <person name="Barry K."/>
            <person name="Sandor L."/>
            <person name="Lee J."/>
            <person name="Lipzen A."/>
            <person name="Pangilinan J."/>
            <person name="LaButti K."/>
            <person name="Hainaut M."/>
            <person name="Henrissat B."/>
            <person name="Grigoriev I.V."/>
            <person name="Spatafora J.W."/>
            <person name="Aime M.C."/>
        </authorList>
    </citation>
    <scope>NUCLEOTIDE SEQUENCE [LARGE SCALE GENOMIC DNA]</scope>
    <source>
        <strain evidence="2 3">MCA 4718</strain>
    </source>
</reference>
<evidence type="ECO:0000313" key="3">
    <source>
        <dbReference type="Proteomes" id="UP000245942"/>
    </source>
</evidence>
<feature type="region of interest" description="Disordered" evidence="1">
    <location>
        <begin position="60"/>
        <end position="227"/>
    </location>
</feature>
<dbReference type="OrthoDB" id="5876637at2759"/>
<dbReference type="GO" id="GO:0005634">
    <property type="term" value="C:nucleus"/>
    <property type="evidence" value="ECO:0007669"/>
    <property type="project" value="TreeGrafter"/>
</dbReference>